<evidence type="ECO:0000313" key="1">
    <source>
        <dbReference type="EMBL" id="JAD18551.1"/>
    </source>
</evidence>
<dbReference type="EMBL" id="GBRH01279344">
    <property type="protein sequence ID" value="JAD18551.1"/>
    <property type="molecule type" value="Transcribed_RNA"/>
</dbReference>
<reference evidence="1" key="1">
    <citation type="submission" date="2014-09" db="EMBL/GenBank/DDBJ databases">
        <authorList>
            <person name="Magalhaes I.L.F."/>
            <person name="Oliveira U."/>
            <person name="Santos F.R."/>
            <person name="Vidigal T.H.D.A."/>
            <person name="Brescovit A.D."/>
            <person name="Santos A.J."/>
        </authorList>
    </citation>
    <scope>NUCLEOTIDE SEQUENCE</scope>
    <source>
        <tissue evidence="1">Shoot tissue taken approximately 20 cm above the soil surface</tissue>
    </source>
</reference>
<organism evidence="1">
    <name type="scientific">Arundo donax</name>
    <name type="common">Giant reed</name>
    <name type="synonym">Donax arundinaceus</name>
    <dbReference type="NCBI Taxonomy" id="35708"/>
    <lineage>
        <taxon>Eukaryota</taxon>
        <taxon>Viridiplantae</taxon>
        <taxon>Streptophyta</taxon>
        <taxon>Embryophyta</taxon>
        <taxon>Tracheophyta</taxon>
        <taxon>Spermatophyta</taxon>
        <taxon>Magnoliopsida</taxon>
        <taxon>Liliopsida</taxon>
        <taxon>Poales</taxon>
        <taxon>Poaceae</taxon>
        <taxon>PACMAD clade</taxon>
        <taxon>Arundinoideae</taxon>
        <taxon>Arundineae</taxon>
        <taxon>Arundo</taxon>
    </lineage>
</organism>
<sequence length="47" mass="5246">MSSVPTLWLRATSELAIHWTRSHDSTYPMPAMYSLNGSMLLHGMVAP</sequence>
<name>A0A0A8XXG9_ARUDO</name>
<dbReference type="AlphaFoldDB" id="A0A0A8XXG9"/>
<accession>A0A0A8XXG9</accession>
<proteinExistence type="predicted"/>
<reference evidence="1" key="2">
    <citation type="journal article" date="2015" name="Data Brief">
        <title>Shoot transcriptome of the giant reed, Arundo donax.</title>
        <authorList>
            <person name="Barrero R.A."/>
            <person name="Guerrero F.D."/>
            <person name="Moolhuijzen P."/>
            <person name="Goolsby J.A."/>
            <person name="Tidwell J."/>
            <person name="Bellgard S.E."/>
            <person name="Bellgard M.I."/>
        </authorList>
    </citation>
    <scope>NUCLEOTIDE SEQUENCE</scope>
    <source>
        <tissue evidence="1">Shoot tissue taken approximately 20 cm above the soil surface</tissue>
    </source>
</reference>
<protein>
    <submittedName>
        <fullName evidence="1">Uncharacterized protein</fullName>
    </submittedName>
</protein>